<feature type="region of interest" description="Disordered" evidence="3">
    <location>
        <begin position="33"/>
        <end position="67"/>
    </location>
</feature>
<comment type="caution">
    <text evidence="5">The sequence shown here is derived from an EMBL/GenBank/DDBJ whole genome shotgun (WGS) entry which is preliminary data.</text>
</comment>
<feature type="region of interest" description="Disordered" evidence="3">
    <location>
        <begin position="562"/>
        <end position="592"/>
    </location>
</feature>
<feature type="region of interest" description="Disordered" evidence="3">
    <location>
        <begin position="151"/>
        <end position="171"/>
    </location>
</feature>
<feature type="region of interest" description="Disordered" evidence="3">
    <location>
        <begin position="802"/>
        <end position="840"/>
    </location>
</feature>
<name>A0A9W8AM30_9FUNG</name>
<feature type="region of interest" description="Disordered" evidence="3">
    <location>
        <begin position="238"/>
        <end position="260"/>
    </location>
</feature>
<dbReference type="GO" id="GO:0005525">
    <property type="term" value="F:GTP binding"/>
    <property type="evidence" value="ECO:0007669"/>
    <property type="project" value="TreeGrafter"/>
</dbReference>
<sequence length="1031" mass="113380">GFSNNTLNTAFIELTPENVDLVAPTSSSLRTVLDQFPKPPSPLLSSNLRTRAESDPHNNPPGDAHAVKHDTLDELPMYYRSHRSSLQSSNPQLGLGLRLPTIDLTTSQGPILPLSGSPMTSPVVSPRVAHTSTSSEYSRWLHGELVDTPRSVEPLVRPSAPRPSASSNQQGDALVRDLLQQLSHVRQNIRDLEAAENVLPSMATESSYLSAVIHDHPTDWVGMEDVARAVAEVQADPYSAPAHDSPRNAPVSCHTSQEVERLVKSPEMLAPLPVVLPDRPPSQPPRLDVLPWDSVGKPLDVMSPVEIHQEQSLLAQSPEPSPGLTSNGPKEPLGENAHSPPAADHPIVEDTASQPRTAPLPPYVNPFVQVPTTETCFTPPKPFLDRGHVWIRILSLDRMAFTPESPIQSLYLVIHNEHEVRVTTHVNADRIENACLPINQEFRIPVGDESTLLFWVRLKTSTKVHNPSSNCGPLRKLKNGFPGSKCLPLLGSPRKKKSTEVDLPPDYPAIPKRYSSLPVPRAPSFTANSQVLPRVIAVRNEEIGGHSAAIIPSFPNGETSYPSVRSDDSSVFDGESRTTFQGGNSRNFTGEGEGGVQYKEETHGSVTLCLKDILKHIFAKTYVGSWPVESVWIDGPAGQLVLQLCYLPTIPQMLPREIPLNFREMLDTVAAAEWHTQIWCHGYLHMRGLGSPFWRRRYFKLEGAFLMAYHEDTKAPKMLVDLTMANHVIDLEKDIARSQRSQSGLGLPRSSTRRRMRARSDFSSPSGTLALRQFEKSQGTIRRQSIATESVRAKSRNDRVWPIATPFPATDGDDAQTCRPAATTPVTSDDSSEGSIADITHPPNSLSIVFRYDDGQLELYADTPEEKAKWLRSLRNVVGRVPRVPIWFVRLLTVDQQRSSPLTSPPPPPENPGPRPAGAVYRIPPSPKPSQPMPVTTDSKHPSEKIVSLHTRVYPGPRRSRESAGRGVPRRDSTPTSAHQSPSALFRAGRPRAASGSQPKWLASGTTKSHGATQRQAIPTFAVSHTRQNES</sequence>
<dbReference type="InterPro" id="IPR001849">
    <property type="entry name" value="PH_domain"/>
</dbReference>
<feature type="compositionally biased region" description="Polar residues" evidence="3">
    <location>
        <begin position="1004"/>
        <end position="1031"/>
    </location>
</feature>
<evidence type="ECO:0000313" key="5">
    <source>
        <dbReference type="EMBL" id="KAJ1960539.1"/>
    </source>
</evidence>
<evidence type="ECO:0000259" key="4">
    <source>
        <dbReference type="PROSITE" id="PS50003"/>
    </source>
</evidence>
<keyword evidence="2" id="KW-0131">Cell cycle</keyword>
<dbReference type="InterPro" id="IPR052007">
    <property type="entry name" value="Bud4"/>
</dbReference>
<dbReference type="PANTHER" id="PTHR36100:SF1">
    <property type="entry name" value="BUD SITE SELECTION PROTEIN 4"/>
    <property type="match status" value="1"/>
</dbReference>
<organism evidence="5 6">
    <name type="scientific">Dispira parvispora</name>
    <dbReference type="NCBI Taxonomy" id="1520584"/>
    <lineage>
        <taxon>Eukaryota</taxon>
        <taxon>Fungi</taxon>
        <taxon>Fungi incertae sedis</taxon>
        <taxon>Zoopagomycota</taxon>
        <taxon>Kickxellomycotina</taxon>
        <taxon>Dimargaritomycetes</taxon>
        <taxon>Dimargaritales</taxon>
        <taxon>Dimargaritaceae</taxon>
        <taxon>Dispira</taxon>
    </lineage>
</organism>
<accession>A0A9W8AM30</accession>
<feature type="region of interest" description="Disordered" evidence="3">
    <location>
        <begin position="897"/>
        <end position="1031"/>
    </location>
</feature>
<gene>
    <name evidence="5" type="primary">BUD4</name>
    <name evidence="5" type="ORF">IWQ62_004195</name>
</gene>
<evidence type="ECO:0000256" key="1">
    <source>
        <dbReference type="ARBA" id="ARBA00022618"/>
    </source>
</evidence>
<feature type="compositionally biased region" description="Basic and acidic residues" evidence="3">
    <location>
        <begin position="959"/>
        <end position="973"/>
    </location>
</feature>
<feature type="compositionally biased region" description="Pro residues" evidence="3">
    <location>
        <begin position="903"/>
        <end position="915"/>
    </location>
</feature>
<feature type="non-terminal residue" evidence="5">
    <location>
        <position position="1031"/>
    </location>
</feature>
<dbReference type="PROSITE" id="PS50003">
    <property type="entry name" value="PH_DOMAIN"/>
    <property type="match status" value="1"/>
</dbReference>
<evidence type="ECO:0000313" key="6">
    <source>
        <dbReference type="Proteomes" id="UP001150925"/>
    </source>
</evidence>
<reference evidence="5" key="1">
    <citation type="submission" date="2022-07" db="EMBL/GenBank/DDBJ databases">
        <title>Phylogenomic reconstructions and comparative analyses of Kickxellomycotina fungi.</title>
        <authorList>
            <person name="Reynolds N.K."/>
            <person name="Stajich J.E."/>
            <person name="Barry K."/>
            <person name="Grigoriev I.V."/>
            <person name="Crous P."/>
            <person name="Smith M.E."/>
        </authorList>
    </citation>
    <scope>NUCLEOTIDE SEQUENCE</scope>
    <source>
        <strain evidence="5">RSA 1196</strain>
    </source>
</reference>
<feature type="region of interest" description="Disordered" evidence="3">
    <location>
        <begin position="310"/>
        <end position="360"/>
    </location>
</feature>
<dbReference type="SMART" id="SM00233">
    <property type="entry name" value="PH"/>
    <property type="match status" value="1"/>
</dbReference>
<dbReference type="AlphaFoldDB" id="A0A9W8AM30"/>
<dbReference type="PANTHER" id="PTHR36100">
    <property type="entry name" value="BUD SITE SELECTION PROTEIN 4"/>
    <property type="match status" value="1"/>
</dbReference>
<dbReference type="GO" id="GO:0051301">
    <property type="term" value="P:cell division"/>
    <property type="evidence" value="ECO:0007669"/>
    <property type="project" value="UniProtKB-KW"/>
</dbReference>
<dbReference type="OrthoDB" id="2123378at2759"/>
<dbReference type="Proteomes" id="UP001150925">
    <property type="component" value="Unassembled WGS sequence"/>
</dbReference>
<dbReference type="Gene3D" id="2.30.29.30">
    <property type="entry name" value="Pleckstrin-homology domain (PH domain)/Phosphotyrosine-binding domain (PTB)"/>
    <property type="match status" value="1"/>
</dbReference>
<dbReference type="InterPro" id="IPR011993">
    <property type="entry name" value="PH-like_dom_sf"/>
</dbReference>
<dbReference type="EMBL" id="JANBPY010001319">
    <property type="protein sequence ID" value="KAJ1960539.1"/>
    <property type="molecule type" value="Genomic_DNA"/>
</dbReference>
<feature type="compositionally biased region" description="Polar residues" evidence="3">
    <location>
        <begin position="974"/>
        <end position="983"/>
    </location>
</feature>
<keyword evidence="1" id="KW-0132">Cell division</keyword>
<feature type="compositionally biased region" description="Polar residues" evidence="3">
    <location>
        <begin position="577"/>
        <end position="588"/>
    </location>
</feature>
<feature type="domain" description="PH" evidence="4">
    <location>
        <begin position="677"/>
        <end position="879"/>
    </location>
</feature>
<keyword evidence="6" id="KW-1185">Reference proteome</keyword>
<feature type="region of interest" description="Disordered" evidence="3">
    <location>
        <begin position="739"/>
        <end position="765"/>
    </location>
</feature>
<proteinExistence type="predicted"/>
<evidence type="ECO:0000256" key="3">
    <source>
        <dbReference type="SAM" id="MobiDB-lite"/>
    </source>
</evidence>
<feature type="compositionally biased region" description="Low complexity" evidence="3">
    <location>
        <begin position="157"/>
        <end position="167"/>
    </location>
</feature>
<evidence type="ECO:0000256" key="2">
    <source>
        <dbReference type="ARBA" id="ARBA00023306"/>
    </source>
</evidence>
<dbReference type="SUPFAM" id="SSF50729">
    <property type="entry name" value="PH domain-like"/>
    <property type="match status" value="1"/>
</dbReference>
<protein>
    <submittedName>
        <fullName evidence="5">Bud site selection protein bud4</fullName>
    </submittedName>
</protein>